<feature type="coiled-coil region" evidence="1">
    <location>
        <begin position="66"/>
        <end position="93"/>
    </location>
</feature>
<proteinExistence type="predicted"/>
<evidence type="ECO:0008006" key="4">
    <source>
        <dbReference type="Google" id="ProtNLM"/>
    </source>
</evidence>
<keyword evidence="3" id="KW-1185">Reference proteome</keyword>
<name>A0A6G1ENA4_9ORYZ</name>
<evidence type="ECO:0000313" key="2">
    <source>
        <dbReference type="EMBL" id="KAF0926109.1"/>
    </source>
</evidence>
<gene>
    <name evidence="2" type="ORF">E2562_021823</name>
</gene>
<evidence type="ECO:0000313" key="3">
    <source>
        <dbReference type="Proteomes" id="UP000479710"/>
    </source>
</evidence>
<accession>A0A6G1ENA4</accession>
<comment type="caution">
    <text evidence="2">The sequence shown here is derived from an EMBL/GenBank/DDBJ whole genome shotgun (WGS) entry which is preliminary data.</text>
</comment>
<dbReference type="PANTHER" id="PTHR33377:SF74">
    <property type="entry name" value="OS07G0121000 PROTEIN"/>
    <property type="match status" value="1"/>
</dbReference>
<dbReference type="EMBL" id="SPHZ02000003">
    <property type="protein sequence ID" value="KAF0926109.1"/>
    <property type="molecule type" value="Genomic_DNA"/>
</dbReference>
<dbReference type="OrthoDB" id="690886at2759"/>
<reference evidence="2 3" key="1">
    <citation type="submission" date="2019-11" db="EMBL/GenBank/DDBJ databases">
        <title>Whole genome sequence of Oryza granulata.</title>
        <authorList>
            <person name="Li W."/>
        </authorList>
    </citation>
    <scope>NUCLEOTIDE SEQUENCE [LARGE SCALE GENOMIC DNA]</scope>
    <source>
        <strain evidence="3">cv. Menghai</strain>
        <tissue evidence="2">Leaf</tissue>
    </source>
</reference>
<organism evidence="2 3">
    <name type="scientific">Oryza meyeriana var. granulata</name>
    <dbReference type="NCBI Taxonomy" id="110450"/>
    <lineage>
        <taxon>Eukaryota</taxon>
        <taxon>Viridiplantae</taxon>
        <taxon>Streptophyta</taxon>
        <taxon>Embryophyta</taxon>
        <taxon>Tracheophyta</taxon>
        <taxon>Spermatophyta</taxon>
        <taxon>Magnoliopsida</taxon>
        <taxon>Liliopsida</taxon>
        <taxon>Poales</taxon>
        <taxon>Poaceae</taxon>
        <taxon>BOP clade</taxon>
        <taxon>Oryzoideae</taxon>
        <taxon>Oryzeae</taxon>
        <taxon>Oryzinae</taxon>
        <taxon>Oryza</taxon>
        <taxon>Oryza meyeriana</taxon>
    </lineage>
</organism>
<sequence>MEEMVGSAIVHETVNKIISGLIDRCERKSSAQDRLERLEMAQIKLEFALETSNKWQITSCPLLCWQKKLKRAAEECDETLRKCRQRFQEEEEAEQQVKR</sequence>
<protein>
    <recommendedName>
        <fullName evidence="4">Rx N-terminal domain-containing protein</fullName>
    </recommendedName>
</protein>
<dbReference type="PANTHER" id="PTHR33377">
    <property type="entry name" value="OS10G0134700 PROTEIN-RELATED"/>
    <property type="match status" value="1"/>
</dbReference>
<evidence type="ECO:0000256" key="1">
    <source>
        <dbReference type="SAM" id="Coils"/>
    </source>
</evidence>
<dbReference type="AlphaFoldDB" id="A0A6G1ENA4"/>
<dbReference type="Proteomes" id="UP000479710">
    <property type="component" value="Unassembled WGS sequence"/>
</dbReference>
<keyword evidence="1" id="KW-0175">Coiled coil</keyword>